<dbReference type="GO" id="GO:0004867">
    <property type="term" value="F:serine-type endopeptidase inhibitor activity"/>
    <property type="evidence" value="ECO:0007669"/>
    <property type="project" value="InterPro"/>
</dbReference>
<evidence type="ECO:0000313" key="3">
    <source>
        <dbReference type="Ensembl" id="ENSDLAP00005040653.2"/>
    </source>
</evidence>
<dbReference type="PROSITE" id="PS50279">
    <property type="entry name" value="BPTI_KUNITZ_2"/>
    <property type="match status" value="1"/>
</dbReference>
<dbReference type="Proteomes" id="UP000694389">
    <property type="component" value="Unassembled WGS sequence"/>
</dbReference>
<dbReference type="SUPFAM" id="SSF57362">
    <property type="entry name" value="BPTI-like"/>
    <property type="match status" value="1"/>
</dbReference>
<dbReference type="PANTHER" id="PTHR10083:SF375">
    <property type="entry name" value="BPTI_KUNITZ INHIBITOR DOMAIN-CONTAINING PROTEIN"/>
    <property type="match status" value="1"/>
</dbReference>
<dbReference type="PRINTS" id="PR00759">
    <property type="entry name" value="BASICPTASE"/>
</dbReference>
<reference evidence="3" key="2">
    <citation type="submission" date="2025-09" db="UniProtKB">
        <authorList>
            <consortium name="Ensembl"/>
        </authorList>
    </citation>
    <scope>IDENTIFICATION</scope>
</reference>
<dbReference type="InterPro" id="IPR036880">
    <property type="entry name" value="Kunitz_BPTI_sf"/>
</dbReference>
<protein>
    <recommendedName>
        <fullName evidence="2">BPTI/Kunitz inhibitor domain-containing protein</fullName>
    </recommendedName>
</protein>
<evidence type="ECO:0000259" key="2">
    <source>
        <dbReference type="PROSITE" id="PS50279"/>
    </source>
</evidence>
<evidence type="ECO:0000256" key="1">
    <source>
        <dbReference type="ARBA" id="ARBA00023157"/>
    </source>
</evidence>
<evidence type="ECO:0000313" key="4">
    <source>
        <dbReference type="Proteomes" id="UP000694389"/>
    </source>
</evidence>
<sequence length="72" mass="8323">METNHREAAIQHRQRERDTIQDTGGCQNYTIMWSFNNDLGKCARFWYGGCGGNGNRFKTKSDCEKLCVKMSQ</sequence>
<dbReference type="Pfam" id="PF00014">
    <property type="entry name" value="Kunitz_BPTI"/>
    <property type="match status" value="1"/>
</dbReference>
<organism evidence="3 4">
    <name type="scientific">Dicentrarchus labrax</name>
    <name type="common">European seabass</name>
    <name type="synonym">Morone labrax</name>
    <dbReference type="NCBI Taxonomy" id="13489"/>
    <lineage>
        <taxon>Eukaryota</taxon>
        <taxon>Metazoa</taxon>
        <taxon>Chordata</taxon>
        <taxon>Craniata</taxon>
        <taxon>Vertebrata</taxon>
        <taxon>Euteleostomi</taxon>
        <taxon>Actinopterygii</taxon>
        <taxon>Neopterygii</taxon>
        <taxon>Teleostei</taxon>
        <taxon>Neoteleostei</taxon>
        <taxon>Acanthomorphata</taxon>
        <taxon>Eupercaria</taxon>
        <taxon>Moronidae</taxon>
        <taxon>Dicentrarchus</taxon>
    </lineage>
</organism>
<dbReference type="GeneTree" id="ENSGT01030000235163"/>
<dbReference type="InterPro" id="IPR002223">
    <property type="entry name" value="Kunitz_BPTI"/>
</dbReference>
<proteinExistence type="predicted"/>
<accession>A0A8C4HCG9</accession>
<dbReference type="Ensembl" id="ENSDLAT00005043396.2">
    <property type="protein sequence ID" value="ENSDLAP00005040653.2"/>
    <property type="gene ID" value="ENSDLAG00005018103.2"/>
</dbReference>
<dbReference type="PROSITE" id="PS00280">
    <property type="entry name" value="BPTI_KUNITZ_1"/>
    <property type="match status" value="1"/>
</dbReference>
<dbReference type="GO" id="GO:0005615">
    <property type="term" value="C:extracellular space"/>
    <property type="evidence" value="ECO:0007669"/>
    <property type="project" value="TreeGrafter"/>
</dbReference>
<dbReference type="PANTHER" id="PTHR10083">
    <property type="entry name" value="KUNITZ-TYPE PROTEASE INHIBITOR-RELATED"/>
    <property type="match status" value="1"/>
</dbReference>
<keyword evidence="4" id="KW-1185">Reference proteome</keyword>
<keyword evidence="1" id="KW-1015">Disulfide bond</keyword>
<dbReference type="SMART" id="SM00131">
    <property type="entry name" value="KU"/>
    <property type="match status" value="1"/>
</dbReference>
<reference evidence="3" key="1">
    <citation type="submission" date="2025-08" db="UniProtKB">
        <authorList>
            <consortium name="Ensembl"/>
        </authorList>
    </citation>
    <scope>IDENTIFICATION</scope>
</reference>
<feature type="domain" description="BPTI/Kunitz inhibitor" evidence="2">
    <location>
        <begin position="22"/>
        <end position="67"/>
    </location>
</feature>
<dbReference type="FunFam" id="4.10.410.10:FF:000020">
    <property type="entry name" value="Collagen, type VI, alpha 3"/>
    <property type="match status" value="1"/>
</dbReference>
<name>A0A8C4HCG9_DICLA</name>
<dbReference type="InterPro" id="IPR020901">
    <property type="entry name" value="Prtase_inh_Kunz-CS"/>
</dbReference>
<dbReference type="Gene3D" id="4.10.410.10">
    <property type="entry name" value="Pancreatic trypsin inhibitor Kunitz domain"/>
    <property type="match status" value="1"/>
</dbReference>
<dbReference type="AlphaFoldDB" id="A0A8C4HCG9"/>
<dbReference type="InterPro" id="IPR050098">
    <property type="entry name" value="TFPI/VKTCI-like"/>
</dbReference>